<evidence type="ECO:0000313" key="2">
    <source>
        <dbReference type="EMBL" id="GHA22070.1"/>
    </source>
</evidence>
<reference evidence="2" key="2">
    <citation type="submission" date="2020-09" db="EMBL/GenBank/DDBJ databases">
        <authorList>
            <person name="Sun Q."/>
            <person name="Kim S."/>
        </authorList>
    </citation>
    <scope>NUCLEOTIDE SEQUENCE</scope>
    <source>
        <strain evidence="2">KCTC 12711</strain>
    </source>
</reference>
<dbReference type="InterPro" id="IPR011050">
    <property type="entry name" value="Pectin_lyase_fold/virulence"/>
</dbReference>
<evidence type="ECO:0000313" key="3">
    <source>
        <dbReference type="Proteomes" id="UP000614811"/>
    </source>
</evidence>
<dbReference type="AlphaFoldDB" id="A0A918S3I2"/>
<protein>
    <recommendedName>
        <fullName evidence="4">Pectate lyase superfamily protein domain-containing protein</fullName>
    </recommendedName>
</protein>
<feature type="chain" id="PRO_5038116514" description="Pectate lyase superfamily protein domain-containing protein" evidence="1">
    <location>
        <begin position="23"/>
        <end position="326"/>
    </location>
</feature>
<dbReference type="EMBL" id="BMXA01000011">
    <property type="protein sequence ID" value="GHA22070.1"/>
    <property type="molecule type" value="Genomic_DNA"/>
</dbReference>
<proteinExistence type="predicted"/>
<keyword evidence="1" id="KW-0732">Signal</keyword>
<reference evidence="2" key="1">
    <citation type="journal article" date="2014" name="Int. J. Syst. Evol. Microbiol.">
        <title>Complete genome sequence of Corynebacterium casei LMG S-19264T (=DSM 44701T), isolated from a smear-ripened cheese.</title>
        <authorList>
            <consortium name="US DOE Joint Genome Institute (JGI-PGF)"/>
            <person name="Walter F."/>
            <person name="Albersmeier A."/>
            <person name="Kalinowski J."/>
            <person name="Ruckert C."/>
        </authorList>
    </citation>
    <scope>NUCLEOTIDE SEQUENCE</scope>
    <source>
        <strain evidence="2">KCTC 12711</strain>
    </source>
</reference>
<dbReference type="Proteomes" id="UP000614811">
    <property type="component" value="Unassembled WGS sequence"/>
</dbReference>
<dbReference type="SUPFAM" id="SSF51126">
    <property type="entry name" value="Pectin lyase-like"/>
    <property type="match status" value="1"/>
</dbReference>
<feature type="signal peptide" evidence="1">
    <location>
        <begin position="1"/>
        <end position="22"/>
    </location>
</feature>
<sequence length="326" mass="33693">MKTRTMLVACGILFTLHYAAFAHNKVVVVPLGDGTAEFKTIKNIVTVGLDNADFSNPMDAMAAITDASSLNPYLIVIGPGTYTMGQPLQIKPNVHLAGSGVDVTILEAGYGATNLPASAVVTTSGGGSSRVSIRDLSIIQYGFGQYSSTGIYANGPTVIDNVDIDVRASGPNNYGIYANQSPLTLRKTTINVRNATSFSIGTYLNAGSAGITDTTINVRNGTFVAAVYNESSLASLERTSAAASKLSGTNAAWGLYSRNNASTSGRYSTINILNGVNSGGGGCSVLDTSNLFFSYSHIGDGCVGAGDRSCVYSVSSEAHLAADCSL</sequence>
<organism evidence="2 3">
    <name type="scientific">Arenicella chitinivorans</name>
    <dbReference type="NCBI Taxonomy" id="1329800"/>
    <lineage>
        <taxon>Bacteria</taxon>
        <taxon>Pseudomonadati</taxon>
        <taxon>Pseudomonadota</taxon>
        <taxon>Gammaproteobacteria</taxon>
        <taxon>Arenicellales</taxon>
        <taxon>Arenicellaceae</taxon>
        <taxon>Arenicella</taxon>
    </lineage>
</organism>
<comment type="caution">
    <text evidence="2">The sequence shown here is derived from an EMBL/GenBank/DDBJ whole genome shotgun (WGS) entry which is preliminary data.</text>
</comment>
<name>A0A918S3I2_9GAMM</name>
<accession>A0A918S3I2</accession>
<dbReference type="Gene3D" id="2.160.20.10">
    <property type="entry name" value="Single-stranded right-handed beta-helix, Pectin lyase-like"/>
    <property type="match status" value="1"/>
</dbReference>
<keyword evidence="3" id="KW-1185">Reference proteome</keyword>
<dbReference type="InterPro" id="IPR012334">
    <property type="entry name" value="Pectin_lyas_fold"/>
</dbReference>
<dbReference type="RefSeq" id="WP_189403000.1">
    <property type="nucleotide sequence ID" value="NZ_BMXA01000011.1"/>
</dbReference>
<gene>
    <name evidence="2" type="ORF">GCM10008090_34870</name>
</gene>
<evidence type="ECO:0000256" key="1">
    <source>
        <dbReference type="SAM" id="SignalP"/>
    </source>
</evidence>
<evidence type="ECO:0008006" key="4">
    <source>
        <dbReference type="Google" id="ProtNLM"/>
    </source>
</evidence>